<keyword evidence="3" id="KW-1185">Reference proteome</keyword>
<dbReference type="EMBL" id="WTYF01000003">
    <property type="protein sequence ID" value="MXO49989.1"/>
    <property type="molecule type" value="Genomic_DNA"/>
</dbReference>
<gene>
    <name evidence="2" type="ORF">GRI42_01570</name>
</gene>
<name>A0A844XXB4_9SPHN</name>
<feature type="transmembrane region" description="Helical" evidence="1">
    <location>
        <begin position="21"/>
        <end position="43"/>
    </location>
</feature>
<evidence type="ECO:0000313" key="3">
    <source>
        <dbReference type="Proteomes" id="UP000444185"/>
    </source>
</evidence>
<dbReference type="PANTHER" id="PTHR34980:SF2">
    <property type="entry name" value="INNER MEMBRANE PROTEIN YHAH-RELATED"/>
    <property type="match status" value="1"/>
</dbReference>
<keyword evidence="1" id="KW-0812">Transmembrane</keyword>
<evidence type="ECO:0000313" key="2">
    <source>
        <dbReference type="EMBL" id="MXO49989.1"/>
    </source>
</evidence>
<dbReference type="GO" id="GO:0005886">
    <property type="term" value="C:plasma membrane"/>
    <property type="evidence" value="ECO:0007669"/>
    <property type="project" value="TreeGrafter"/>
</dbReference>
<proteinExistence type="predicted"/>
<organism evidence="2 3">
    <name type="scientific">Qipengyuania gaetbuli</name>
    <dbReference type="NCBI Taxonomy" id="266952"/>
    <lineage>
        <taxon>Bacteria</taxon>
        <taxon>Pseudomonadati</taxon>
        <taxon>Pseudomonadota</taxon>
        <taxon>Alphaproteobacteria</taxon>
        <taxon>Sphingomonadales</taxon>
        <taxon>Erythrobacteraceae</taxon>
        <taxon>Qipengyuania</taxon>
    </lineage>
</organism>
<feature type="transmembrane region" description="Helical" evidence="1">
    <location>
        <begin position="63"/>
        <end position="84"/>
    </location>
</feature>
<dbReference type="OrthoDB" id="9812349at2"/>
<evidence type="ECO:0000256" key="1">
    <source>
        <dbReference type="SAM" id="Phobius"/>
    </source>
</evidence>
<accession>A0A844XXB4</accession>
<comment type="caution">
    <text evidence="2">The sequence shown here is derived from an EMBL/GenBank/DDBJ whole genome shotgun (WGS) entry which is preliminary data.</text>
</comment>
<keyword evidence="1" id="KW-0472">Membrane</keyword>
<protein>
    <submittedName>
        <fullName evidence="2">DUF805 domain-containing protein</fullName>
    </submittedName>
</protein>
<dbReference type="PANTHER" id="PTHR34980">
    <property type="entry name" value="INNER MEMBRANE PROTEIN-RELATED-RELATED"/>
    <property type="match status" value="1"/>
</dbReference>
<dbReference type="Pfam" id="PF05656">
    <property type="entry name" value="DUF805"/>
    <property type="match status" value="1"/>
</dbReference>
<feature type="transmembrane region" description="Helical" evidence="1">
    <location>
        <begin position="96"/>
        <end position="123"/>
    </location>
</feature>
<dbReference type="RefSeq" id="WP_160606309.1">
    <property type="nucleotide sequence ID" value="NZ_WTYF01000003.1"/>
</dbReference>
<sequence length="160" mass="18115">MEYMLLPYARFFEFGGRSTRMEYWMFTLFFCVVMLVILIAGGAFDSFLFGQAYVEPDLESAGLGLLVFGLFLLVSLIPMLALTIRRFHDVGLSGWLYLGLALLSLVPFVGWLASIGIFVITVLPSDRSDNQWGDNPHGLGLDHRYGLREEYRAGKGVRYR</sequence>
<keyword evidence="1" id="KW-1133">Transmembrane helix</keyword>
<dbReference type="Proteomes" id="UP000444185">
    <property type="component" value="Unassembled WGS sequence"/>
</dbReference>
<reference evidence="2 3" key="1">
    <citation type="submission" date="2019-12" db="EMBL/GenBank/DDBJ databases">
        <title>Genomic-based taxomic classification of the family Erythrobacteraceae.</title>
        <authorList>
            <person name="Xu L."/>
        </authorList>
    </citation>
    <scope>NUCLEOTIDE SEQUENCE [LARGE SCALE GENOMIC DNA]</scope>
    <source>
        <strain evidence="2 3">DSM 16225</strain>
    </source>
</reference>
<dbReference type="AlphaFoldDB" id="A0A844XXB4"/>
<dbReference type="InterPro" id="IPR008523">
    <property type="entry name" value="DUF805"/>
</dbReference>